<reference evidence="2 3" key="1">
    <citation type="journal article" date="2011" name="Cell">
        <title>The monarch butterfly genome yields insights into long-distance migration.</title>
        <authorList>
            <person name="Zhan S."/>
            <person name="Merlin C."/>
            <person name="Boore J.L."/>
            <person name="Reppert S.M."/>
        </authorList>
    </citation>
    <scope>NUCLEOTIDE SEQUENCE [LARGE SCALE GENOMIC DNA]</scope>
    <source>
        <strain evidence="2">F-2</strain>
    </source>
</reference>
<dbReference type="OrthoDB" id="7474095at2759"/>
<feature type="compositionally biased region" description="Acidic residues" evidence="1">
    <location>
        <begin position="302"/>
        <end position="320"/>
    </location>
</feature>
<keyword evidence="3" id="KW-1185">Reference proteome</keyword>
<comment type="caution">
    <text evidence="2">The sequence shown here is derived from an EMBL/GenBank/DDBJ whole genome shotgun (WGS) entry which is preliminary data.</text>
</comment>
<dbReference type="Proteomes" id="UP000007151">
    <property type="component" value="Unassembled WGS sequence"/>
</dbReference>
<evidence type="ECO:0000256" key="1">
    <source>
        <dbReference type="SAM" id="MobiDB-lite"/>
    </source>
</evidence>
<evidence type="ECO:0000313" key="2">
    <source>
        <dbReference type="EMBL" id="OWR53065.1"/>
    </source>
</evidence>
<proteinExistence type="predicted"/>
<feature type="compositionally biased region" description="Acidic residues" evidence="1">
    <location>
        <begin position="281"/>
        <end position="290"/>
    </location>
</feature>
<evidence type="ECO:0000313" key="3">
    <source>
        <dbReference type="Proteomes" id="UP000007151"/>
    </source>
</evidence>
<dbReference type="eggNOG" id="ENOG502T4BW">
    <property type="taxonomic scope" value="Eukaryota"/>
</dbReference>
<dbReference type="KEGG" id="dpl:KGM_201584"/>
<feature type="region of interest" description="Disordered" evidence="1">
    <location>
        <begin position="281"/>
        <end position="327"/>
    </location>
</feature>
<feature type="compositionally biased region" description="Basic and acidic residues" evidence="1">
    <location>
        <begin position="107"/>
        <end position="128"/>
    </location>
</feature>
<feature type="compositionally biased region" description="Acidic residues" evidence="1">
    <location>
        <begin position="21"/>
        <end position="43"/>
    </location>
</feature>
<feature type="compositionally biased region" description="Basic and acidic residues" evidence="1">
    <location>
        <begin position="136"/>
        <end position="147"/>
    </location>
</feature>
<feature type="region of interest" description="Disordered" evidence="1">
    <location>
        <begin position="107"/>
        <end position="169"/>
    </location>
</feature>
<name>A0A212FH48_DANPL</name>
<feature type="compositionally biased region" description="Basic and acidic residues" evidence="1">
    <location>
        <begin position="242"/>
        <end position="265"/>
    </location>
</feature>
<dbReference type="AlphaFoldDB" id="A0A212FH48"/>
<dbReference type="EMBL" id="AGBW02008539">
    <property type="protein sequence ID" value="OWR53065.1"/>
    <property type="molecule type" value="Genomic_DNA"/>
</dbReference>
<protein>
    <submittedName>
        <fullName evidence="2">Uncharacterized protein</fullName>
    </submittedName>
</protein>
<feature type="region of interest" description="Disordered" evidence="1">
    <location>
        <begin position="1"/>
        <end position="61"/>
    </location>
</feature>
<feature type="region of interest" description="Disordered" evidence="1">
    <location>
        <begin position="226"/>
        <end position="265"/>
    </location>
</feature>
<sequence>MSEVEEPSAKIAKIEVSAKDQDEELDEGQEEWLSEGILTDDDYNPSAEVDQNASNFNSSQENTMASMEVEGINQTESIEQALNNFENSHETELPGDLSTFLIRKTDTKTTSRAADGHDNEIEESRPEFDDGNDTDELLRMLGEDNQAKKKLNKTHTRTDDRNQGSSDEDEYIFDGAKISRLKVARNAIMKKLPTKAVPEESDRDSDLSSDERLIVKRMFGVTRKSNNVASKSTAKSSVSAMRDGRNVKDIGTKPRMQREETKPAEKNVPEIIDEEEYLDEEQFDLDEGLESDAQRIMRPERMDEEVPTDGDSEPDDESLYDELPSSDSEDIMDWFTLDLRAERAGDYIPLLGPSARRLLSTERARAAARLSALKQSAAALNESSAGQAAALRRAAKQLQELDAALRA</sequence>
<feature type="compositionally biased region" description="Basic and acidic residues" evidence="1">
    <location>
        <begin position="292"/>
        <end position="301"/>
    </location>
</feature>
<accession>A0A212FH48</accession>
<gene>
    <name evidence="2" type="ORF">KGM_201584</name>
</gene>
<feature type="compositionally biased region" description="Low complexity" evidence="1">
    <location>
        <begin position="226"/>
        <end position="240"/>
    </location>
</feature>
<feature type="compositionally biased region" description="Polar residues" evidence="1">
    <location>
        <begin position="49"/>
        <end position="61"/>
    </location>
</feature>
<organism evidence="2 3">
    <name type="scientific">Danaus plexippus plexippus</name>
    <dbReference type="NCBI Taxonomy" id="278856"/>
    <lineage>
        <taxon>Eukaryota</taxon>
        <taxon>Metazoa</taxon>
        <taxon>Ecdysozoa</taxon>
        <taxon>Arthropoda</taxon>
        <taxon>Hexapoda</taxon>
        <taxon>Insecta</taxon>
        <taxon>Pterygota</taxon>
        <taxon>Neoptera</taxon>
        <taxon>Endopterygota</taxon>
        <taxon>Lepidoptera</taxon>
        <taxon>Glossata</taxon>
        <taxon>Ditrysia</taxon>
        <taxon>Papilionoidea</taxon>
        <taxon>Nymphalidae</taxon>
        <taxon>Danainae</taxon>
        <taxon>Danaini</taxon>
        <taxon>Danaina</taxon>
        <taxon>Danaus</taxon>
        <taxon>Danaus</taxon>
    </lineage>
</organism>